<comment type="similarity">
    <text evidence="1 10">Belongs to the eukaryotic-type primase small subunit family.</text>
</comment>
<dbReference type="GO" id="GO:0005658">
    <property type="term" value="C:alpha DNA polymerase:primase complex"/>
    <property type="evidence" value="ECO:0007669"/>
    <property type="project" value="UniProtKB-ARBA"/>
</dbReference>
<evidence type="ECO:0000256" key="3">
    <source>
        <dbReference type="ARBA" id="ARBA00022515"/>
    </source>
</evidence>
<name>A0A812L349_9DINO</name>
<evidence type="ECO:0000313" key="13">
    <source>
        <dbReference type="Proteomes" id="UP000604046"/>
    </source>
</evidence>
<evidence type="ECO:0000256" key="4">
    <source>
        <dbReference type="ARBA" id="ARBA00022679"/>
    </source>
</evidence>
<protein>
    <recommendedName>
        <fullName evidence="10">DNA primase</fullName>
        <ecNumber evidence="10">2.7.7.-</ecNumber>
    </recommendedName>
</protein>
<evidence type="ECO:0000256" key="6">
    <source>
        <dbReference type="ARBA" id="ARBA00022705"/>
    </source>
</evidence>
<dbReference type="NCBIfam" id="TIGR00335">
    <property type="entry name" value="primase_sml"/>
    <property type="match status" value="1"/>
</dbReference>
<gene>
    <name evidence="12" type="primary">PRIM1</name>
    <name evidence="12" type="ORF">SNAT2548_LOCUS10815</name>
</gene>
<evidence type="ECO:0000256" key="5">
    <source>
        <dbReference type="ARBA" id="ARBA00022695"/>
    </source>
</evidence>
<feature type="domain" description="CS" evidence="11">
    <location>
        <begin position="661"/>
        <end position="756"/>
    </location>
</feature>
<evidence type="ECO:0000256" key="8">
    <source>
        <dbReference type="ARBA" id="ARBA00022833"/>
    </source>
</evidence>
<evidence type="ECO:0000256" key="7">
    <source>
        <dbReference type="ARBA" id="ARBA00022723"/>
    </source>
</evidence>
<keyword evidence="5" id="KW-0548">Nucleotidyltransferase</keyword>
<accession>A0A812L349</accession>
<dbReference type="FunFam" id="3.90.920.10:FF:000003">
    <property type="entry name" value="DNA primase"/>
    <property type="match status" value="1"/>
</dbReference>
<dbReference type="GO" id="GO:0044548">
    <property type="term" value="F:S100 protein binding"/>
    <property type="evidence" value="ECO:0007669"/>
    <property type="project" value="InterPro"/>
</dbReference>
<dbReference type="InterPro" id="IPR037893">
    <property type="entry name" value="CS_CacyBP"/>
</dbReference>
<keyword evidence="9" id="KW-0804">Transcription</keyword>
<comment type="caution">
    <text evidence="12">The sequence shown here is derived from an EMBL/GenBank/DDBJ whole genome shotgun (WGS) entry which is preliminary data.</text>
</comment>
<keyword evidence="13" id="KW-1185">Reference proteome</keyword>
<dbReference type="InterPro" id="IPR007052">
    <property type="entry name" value="CS_dom"/>
</dbReference>
<organism evidence="12 13">
    <name type="scientific">Symbiodinium natans</name>
    <dbReference type="NCBI Taxonomy" id="878477"/>
    <lineage>
        <taxon>Eukaryota</taxon>
        <taxon>Sar</taxon>
        <taxon>Alveolata</taxon>
        <taxon>Dinophyceae</taxon>
        <taxon>Suessiales</taxon>
        <taxon>Symbiodiniaceae</taxon>
        <taxon>Symbiodinium</taxon>
    </lineage>
</organism>
<dbReference type="GO" id="GO:0006269">
    <property type="term" value="P:DNA replication, synthesis of primer"/>
    <property type="evidence" value="ECO:0007669"/>
    <property type="project" value="UniProtKB-KW"/>
</dbReference>
<dbReference type="EMBL" id="CAJNDS010000917">
    <property type="protein sequence ID" value="CAE7240753.1"/>
    <property type="molecule type" value="Genomic_DNA"/>
</dbReference>
<dbReference type="Gene3D" id="3.90.920.10">
    <property type="entry name" value="DNA primase, PRIM domain"/>
    <property type="match status" value="1"/>
</dbReference>
<reference evidence="12" key="1">
    <citation type="submission" date="2021-02" db="EMBL/GenBank/DDBJ databases">
        <authorList>
            <person name="Dougan E. K."/>
            <person name="Rhodes N."/>
            <person name="Thang M."/>
            <person name="Chan C."/>
        </authorList>
    </citation>
    <scope>NUCLEOTIDE SEQUENCE</scope>
</reference>
<dbReference type="InterPro" id="IPR008978">
    <property type="entry name" value="HSP20-like_chaperone"/>
</dbReference>
<dbReference type="Proteomes" id="UP000604046">
    <property type="component" value="Unassembled WGS sequence"/>
</dbReference>
<evidence type="ECO:0000256" key="10">
    <source>
        <dbReference type="RuleBase" id="RU003514"/>
    </source>
</evidence>
<dbReference type="PANTHER" id="PTHR10536">
    <property type="entry name" value="DNA PRIMASE SMALL SUBUNIT"/>
    <property type="match status" value="1"/>
</dbReference>
<dbReference type="InterPro" id="IPR002755">
    <property type="entry name" value="DNA_primase_S"/>
</dbReference>
<dbReference type="GO" id="GO:0046872">
    <property type="term" value="F:metal ion binding"/>
    <property type="evidence" value="ECO:0007669"/>
    <property type="project" value="UniProtKB-KW"/>
</dbReference>
<dbReference type="PROSITE" id="PS51203">
    <property type="entry name" value="CS"/>
    <property type="match status" value="1"/>
</dbReference>
<evidence type="ECO:0000259" key="11">
    <source>
        <dbReference type="PROSITE" id="PS51203"/>
    </source>
</evidence>
<dbReference type="SUPFAM" id="SSF56747">
    <property type="entry name" value="Prim-pol domain"/>
    <property type="match status" value="1"/>
</dbReference>
<keyword evidence="6 10" id="KW-0235">DNA replication</keyword>
<keyword evidence="4 10" id="KW-0808">Transferase</keyword>
<dbReference type="Gene3D" id="2.60.40.790">
    <property type="match status" value="1"/>
</dbReference>
<dbReference type="GO" id="GO:0015631">
    <property type="term" value="F:tubulin binding"/>
    <property type="evidence" value="ECO:0007669"/>
    <property type="project" value="InterPro"/>
</dbReference>
<evidence type="ECO:0000256" key="2">
    <source>
        <dbReference type="ARBA" id="ARBA00022478"/>
    </source>
</evidence>
<sequence>DFNRELLKIYYDKFFPFLAMFRWLSYRNDPKSASTGAQKDFFNRREFDLVLQGDAGNEIHCRYTCFKDAEEYRSRVLERQPIRMEIGAVYSHPPVKHKLVMKDAYKPLERELVFDIDMDDYDDIRSCCTGAKLCVKCWTFMKAAIEILRRALREDFGFDHLLFVYSGRRGVHCWVCDAAARRLNNEQRSALAEYMTMVTPGAGKCRADLKLTGMEELHPAVSEAYTICKKWFRDDPNCILNSQDILRAGPHLPNILEPLVPSERDKVTEFMKKHPEASSKEIWAELEKIAEERDREAVSFKQKSEAKVLLKDVTVQFAYPRLDVNVTKQINHLLKSPFVVHPKTGRVCVPIDPDHLNDFDPSKVPTIGHLVEEFSSTQDVNKTSLRPYLHFFETGFLQKLEAKSTEEIRALSDAKTTGALMVLHSESCLTSRELGTNAQHSAGHPMQRLGLCVGRVAGELCRPVGQAIWQVEAVISIWDADANAKQVSRGLASGVKSMTCKVYAHVDVGGYPSFALPIQVGRPEETQFGTLKQALLKEIAQRVTNASELDYDTLCFWNQDLCPIPDSCSVAAFAWEHNDFFLRPTPASDSAGSALNESRAKRGELSYYYAHNRDRRSLIAKPQATSQPARLPMPVKVVAPSGPTKFNTKQSPFGTDITKFETLDSYTWEDNDGETVKVLVPLDGVGKLSPEKVRSHFGERSFELLVEGIGGRNVRFACYKTHGELKPEECKHVVRANRVNLILRKAKEKDHWFDLFKKRAIGDDDDP</sequence>
<dbReference type="CDD" id="cd04860">
    <property type="entry name" value="AE_Prim_S"/>
    <property type="match status" value="1"/>
</dbReference>
<feature type="non-terminal residue" evidence="12">
    <location>
        <position position="1"/>
    </location>
</feature>
<evidence type="ECO:0000313" key="12">
    <source>
        <dbReference type="EMBL" id="CAE7240753.1"/>
    </source>
</evidence>
<dbReference type="SUPFAM" id="SSF49764">
    <property type="entry name" value="HSP20-like chaperones"/>
    <property type="match status" value="1"/>
</dbReference>
<dbReference type="AlphaFoldDB" id="A0A812L349"/>
<keyword evidence="8" id="KW-0862">Zinc</keyword>
<dbReference type="GO" id="GO:0031625">
    <property type="term" value="F:ubiquitin protein ligase binding"/>
    <property type="evidence" value="ECO:0007669"/>
    <property type="project" value="InterPro"/>
</dbReference>
<keyword evidence="3 10" id="KW-0639">Primosome</keyword>
<dbReference type="InterPro" id="IPR014052">
    <property type="entry name" value="DNA_primase_ssu_euk/arc"/>
</dbReference>
<proteinExistence type="inferred from homology"/>
<dbReference type="OrthoDB" id="164025at2759"/>
<keyword evidence="7" id="KW-0479">Metal-binding</keyword>
<dbReference type="EC" id="2.7.7.-" evidence="10"/>
<dbReference type="Pfam" id="PF01896">
    <property type="entry name" value="DNA_primase_S"/>
    <property type="match status" value="1"/>
</dbReference>
<dbReference type="GO" id="GO:0003899">
    <property type="term" value="F:DNA-directed RNA polymerase activity"/>
    <property type="evidence" value="ECO:0007669"/>
    <property type="project" value="InterPro"/>
</dbReference>
<dbReference type="CDD" id="cd06468">
    <property type="entry name" value="p23_CacyBP"/>
    <property type="match status" value="1"/>
</dbReference>
<evidence type="ECO:0000256" key="9">
    <source>
        <dbReference type="ARBA" id="ARBA00023163"/>
    </source>
</evidence>
<keyword evidence="2 10" id="KW-0240">DNA-directed RNA polymerase</keyword>
<evidence type="ECO:0000256" key="1">
    <source>
        <dbReference type="ARBA" id="ARBA00009762"/>
    </source>
</evidence>